<gene>
    <name evidence="1" type="ORF">FHS89_001185</name>
</gene>
<protein>
    <submittedName>
        <fullName evidence="1">Uncharacterized protein</fullName>
    </submittedName>
</protein>
<organism evidence="1 2">
    <name type="scientific">Rubricella aquisinus</name>
    <dbReference type="NCBI Taxonomy" id="2028108"/>
    <lineage>
        <taxon>Bacteria</taxon>
        <taxon>Pseudomonadati</taxon>
        <taxon>Pseudomonadota</taxon>
        <taxon>Alphaproteobacteria</taxon>
        <taxon>Rhodobacterales</taxon>
        <taxon>Paracoccaceae</taxon>
        <taxon>Rubricella</taxon>
    </lineage>
</organism>
<proteinExistence type="predicted"/>
<evidence type="ECO:0000313" key="2">
    <source>
        <dbReference type="Proteomes" id="UP000553766"/>
    </source>
</evidence>
<dbReference type="Proteomes" id="UP000553766">
    <property type="component" value="Unassembled WGS sequence"/>
</dbReference>
<dbReference type="RefSeq" id="WP_281376658.1">
    <property type="nucleotide sequence ID" value="NZ_JACIJS010000003.1"/>
</dbReference>
<reference evidence="1 2" key="1">
    <citation type="submission" date="2020-08" db="EMBL/GenBank/DDBJ databases">
        <title>Genomic Encyclopedia of Type Strains, Phase IV (KMG-IV): sequencing the most valuable type-strain genomes for metagenomic binning, comparative biology and taxonomic classification.</title>
        <authorList>
            <person name="Goeker M."/>
        </authorList>
    </citation>
    <scope>NUCLEOTIDE SEQUENCE [LARGE SCALE GENOMIC DNA]</scope>
    <source>
        <strain evidence="1 2">DSM 103377</strain>
    </source>
</reference>
<evidence type="ECO:0000313" key="1">
    <source>
        <dbReference type="EMBL" id="MBB5515175.1"/>
    </source>
</evidence>
<accession>A0A840WZT6</accession>
<dbReference type="AlphaFoldDB" id="A0A840WZT6"/>
<keyword evidence="2" id="KW-1185">Reference proteome</keyword>
<comment type="caution">
    <text evidence="1">The sequence shown here is derived from an EMBL/GenBank/DDBJ whole genome shotgun (WGS) entry which is preliminary data.</text>
</comment>
<sequence length="42" mass="4434">MTDALARGRAARSEAAFGGLAVIRSVLRTWLAEVTAAPLRHA</sequence>
<name>A0A840WZT6_9RHOB</name>
<dbReference type="EMBL" id="JACIJS010000003">
    <property type="protein sequence ID" value="MBB5515175.1"/>
    <property type="molecule type" value="Genomic_DNA"/>
</dbReference>